<comment type="subcellular location">
    <subcellularLocation>
        <location evidence="1">Membrane</location>
        <topology evidence="1">Multi-pass membrane protein</topology>
    </subcellularLocation>
</comment>
<name>A0A3L7JT71_9BACI</name>
<dbReference type="GO" id="GO:0016020">
    <property type="term" value="C:membrane"/>
    <property type="evidence" value="ECO:0007669"/>
    <property type="project" value="UniProtKB-SubCell"/>
</dbReference>
<evidence type="ECO:0000256" key="1">
    <source>
        <dbReference type="ARBA" id="ARBA00004141"/>
    </source>
</evidence>
<dbReference type="EMBL" id="RCVZ01000011">
    <property type="protein sequence ID" value="RLQ94033.1"/>
    <property type="molecule type" value="Genomic_DNA"/>
</dbReference>
<keyword evidence="3 5" id="KW-1133">Transmembrane helix</keyword>
<protein>
    <submittedName>
        <fullName evidence="6">DoxX family protein</fullName>
    </submittedName>
</protein>
<evidence type="ECO:0000256" key="5">
    <source>
        <dbReference type="SAM" id="Phobius"/>
    </source>
</evidence>
<keyword evidence="7" id="KW-1185">Reference proteome</keyword>
<gene>
    <name evidence="6" type="ORF">D9X91_15475</name>
</gene>
<evidence type="ECO:0000313" key="6">
    <source>
        <dbReference type="EMBL" id="RLQ94033.1"/>
    </source>
</evidence>
<evidence type="ECO:0000256" key="3">
    <source>
        <dbReference type="ARBA" id="ARBA00022989"/>
    </source>
</evidence>
<dbReference type="Proteomes" id="UP000276770">
    <property type="component" value="Unassembled WGS sequence"/>
</dbReference>
<feature type="transmembrane region" description="Helical" evidence="5">
    <location>
        <begin position="6"/>
        <end position="25"/>
    </location>
</feature>
<feature type="transmembrane region" description="Helical" evidence="5">
    <location>
        <begin position="88"/>
        <end position="114"/>
    </location>
</feature>
<evidence type="ECO:0000256" key="4">
    <source>
        <dbReference type="ARBA" id="ARBA00023136"/>
    </source>
</evidence>
<dbReference type="InterPro" id="IPR032808">
    <property type="entry name" value="DoxX"/>
</dbReference>
<comment type="caution">
    <text evidence="6">The sequence shown here is derived from an EMBL/GenBank/DDBJ whole genome shotgun (WGS) entry which is preliminary data.</text>
</comment>
<organism evidence="6 7">
    <name type="scientific">Falsibacillus albus</name>
    <dbReference type="NCBI Taxonomy" id="2478915"/>
    <lineage>
        <taxon>Bacteria</taxon>
        <taxon>Bacillati</taxon>
        <taxon>Bacillota</taxon>
        <taxon>Bacilli</taxon>
        <taxon>Bacillales</taxon>
        <taxon>Bacillaceae</taxon>
        <taxon>Falsibacillus</taxon>
    </lineage>
</organism>
<proteinExistence type="predicted"/>
<evidence type="ECO:0000256" key="2">
    <source>
        <dbReference type="ARBA" id="ARBA00022692"/>
    </source>
</evidence>
<sequence length="173" mass="19391">MMKNTISFSVLGTIIFTAIRLYLGYDWIEAGFNKLAGNSFNAAGFIKGALSKTTGVHPDVQSWWAHFLQHFALPHIEIFNTLVPWGEFLVGLSLIFGIFTRFGVLMGIVMNFSYMFSGSISTNPEMLLLGFIIFIYSTKTTQFGLDYWIIPKTRSAFALIKLKGILAHQSEST</sequence>
<dbReference type="Pfam" id="PF07681">
    <property type="entry name" value="DoxX"/>
    <property type="match status" value="1"/>
</dbReference>
<keyword evidence="4 5" id="KW-0472">Membrane</keyword>
<dbReference type="PANTHER" id="PTHR39157">
    <property type="entry name" value="INTEGRAL MEMBRANE PROTEIN-RELATED"/>
    <property type="match status" value="1"/>
</dbReference>
<dbReference type="PANTHER" id="PTHR39157:SF1">
    <property type="entry name" value="DOXX FAMILY PROTEIN"/>
    <property type="match status" value="1"/>
</dbReference>
<keyword evidence="2 5" id="KW-0812">Transmembrane</keyword>
<reference evidence="6 7" key="1">
    <citation type="submission" date="2018-10" db="EMBL/GenBank/DDBJ databases">
        <title>Falsibacillus sp. genome draft.</title>
        <authorList>
            <person name="Shi S."/>
        </authorList>
    </citation>
    <scope>NUCLEOTIDE SEQUENCE [LARGE SCALE GENOMIC DNA]</scope>
    <source>
        <strain evidence="6 7">GY 10110</strain>
    </source>
</reference>
<dbReference type="OrthoDB" id="26941at2"/>
<evidence type="ECO:0000313" key="7">
    <source>
        <dbReference type="Proteomes" id="UP000276770"/>
    </source>
</evidence>
<dbReference type="AlphaFoldDB" id="A0A3L7JT71"/>
<accession>A0A3L7JT71</accession>